<dbReference type="Proteomes" id="UP001597480">
    <property type="component" value="Unassembled WGS sequence"/>
</dbReference>
<keyword evidence="1" id="KW-0175">Coiled coil</keyword>
<comment type="caution">
    <text evidence="2">The sequence shown here is derived from an EMBL/GenBank/DDBJ whole genome shotgun (WGS) entry which is preliminary data.</text>
</comment>
<evidence type="ECO:0000313" key="2">
    <source>
        <dbReference type="EMBL" id="MFD2603253.1"/>
    </source>
</evidence>
<protein>
    <recommendedName>
        <fullName evidence="4">DUF3857 domain-containing protein</fullName>
    </recommendedName>
</protein>
<evidence type="ECO:0008006" key="4">
    <source>
        <dbReference type="Google" id="ProtNLM"/>
    </source>
</evidence>
<organism evidence="2 3">
    <name type="scientific">Flavobacterium suzhouense</name>
    <dbReference type="NCBI Taxonomy" id="1529638"/>
    <lineage>
        <taxon>Bacteria</taxon>
        <taxon>Pseudomonadati</taxon>
        <taxon>Bacteroidota</taxon>
        <taxon>Flavobacteriia</taxon>
        <taxon>Flavobacteriales</taxon>
        <taxon>Flavobacteriaceae</taxon>
        <taxon>Flavobacterium</taxon>
    </lineage>
</organism>
<dbReference type="Gene3D" id="2.60.120.1130">
    <property type="match status" value="1"/>
</dbReference>
<keyword evidence="3" id="KW-1185">Reference proteome</keyword>
<proteinExistence type="predicted"/>
<gene>
    <name evidence="2" type="ORF">ACFSR3_14415</name>
</gene>
<evidence type="ECO:0000313" key="3">
    <source>
        <dbReference type="Proteomes" id="UP001597480"/>
    </source>
</evidence>
<accession>A0ABW5NXF3</accession>
<reference evidence="3" key="1">
    <citation type="journal article" date="2019" name="Int. J. Syst. Evol. Microbiol.">
        <title>The Global Catalogue of Microorganisms (GCM) 10K type strain sequencing project: providing services to taxonomists for standard genome sequencing and annotation.</title>
        <authorList>
            <consortium name="The Broad Institute Genomics Platform"/>
            <consortium name="The Broad Institute Genome Sequencing Center for Infectious Disease"/>
            <person name="Wu L."/>
            <person name="Ma J."/>
        </authorList>
    </citation>
    <scope>NUCLEOTIDE SEQUENCE [LARGE SCALE GENOMIC DNA]</scope>
    <source>
        <strain evidence="3">KCTC 42107</strain>
    </source>
</reference>
<name>A0ABW5NXF3_9FLAO</name>
<feature type="coiled-coil region" evidence="1">
    <location>
        <begin position="521"/>
        <end position="548"/>
    </location>
</feature>
<sequence length="717" mass="83833">MKTRILIAFVSLWASFTFAQKKEEIRDLFWGANDPYKSVIEIPEKWKNESAVVIYKNENYDFHKFGVNVTYTSSTRKRVKLLDQAAIKEFSEFSFKDRFYSTKGFAVKKGTNFVGIKVVKPDGSEKIINVDEEAVTADDRKKIAISGLETGDIIDYYFYSVEPFKTSLEYGFEPVENTLGDEYPIMNLKLKFNTENDFFVNFNTYNGAPELKQLTTKGSDRQYELTAENIEKNDFPRWYYPLVELPCYKFQVYFARSGAFEERANAFLPEKESIIKKTVSPDEVLTYYQNKFRPFGDLGEIERFLKGKTFKNNEEKVKEVYYYTRHQYYTRYVEAFVANEAKIMEPFALYGYYPTFFSTEYQFINHFMAFLKDNKIDYDIIVATPRVNGPIKDLLIENNALVLLKINTENPVYLQFFTPFKNADQIPFTIENSDAYVIEVTKQKKITKIETLKLPSSTYEENQTAQKINVSLNPDLTEVKLQRESSFFGHNKDGEQPDKMYFFDYVDEDYTKYGTSPLLSLVKNKKKQEQYTKEFDALKNKLKDKQKEEFKKSAESEFGFTIDDHSLNITNTGRFGKSDPFTFTENFTVKNHLLKKAGANYVFEIGKLISQQAEIEEKENKRTDNIYMPYPRSYKEEIIFDIPEGYTVTGLDKLNKNIKNTTGGFESSAKTEGNKLVIKTFKYYTNYYEPNANWKDMVSFLDAAYQFTQEKILIKKS</sequence>
<evidence type="ECO:0000256" key="1">
    <source>
        <dbReference type="SAM" id="Coils"/>
    </source>
</evidence>
<dbReference type="RefSeq" id="WP_379821950.1">
    <property type="nucleotide sequence ID" value="NZ_JBHUMD010000027.1"/>
</dbReference>
<dbReference type="EMBL" id="JBHUMD010000027">
    <property type="protein sequence ID" value="MFD2603253.1"/>
    <property type="molecule type" value="Genomic_DNA"/>
</dbReference>